<proteinExistence type="predicted"/>
<reference evidence="1 2" key="1">
    <citation type="journal article" date="2010" name="Stand. Genomic Sci.">
        <title>Complete genome sequence of Cellulophaga algicola type strain (IC166).</title>
        <authorList>
            <person name="Abt B."/>
            <person name="Lu M."/>
            <person name="Misra M."/>
            <person name="Han C."/>
            <person name="Nolan M."/>
            <person name="Lucas S."/>
            <person name="Hammon N."/>
            <person name="Deshpande S."/>
            <person name="Cheng J.F."/>
            <person name="Tapia R."/>
            <person name="Goodwin L."/>
            <person name="Pitluck S."/>
            <person name="Liolios K."/>
            <person name="Pagani I."/>
            <person name="Ivanova N."/>
            <person name="Mavromatis K."/>
            <person name="Ovchinikova G."/>
            <person name="Pati A."/>
            <person name="Chen A."/>
            <person name="Palaniappan K."/>
            <person name="Land M."/>
            <person name="Hauser L."/>
            <person name="Chang Y.J."/>
            <person name="Jeffries C.D."/>
            <person name="Detter J.C."/>
            <person name="Brambilla E."/>
            <person name="Rohde M."/>
            <person name="Tindall B.J."/>
            <person name="Goker M."/>
            <person name="Woyke T."/>
            <person name="Bristow J."/>
            <person name="Eisen J.A."/>
            <person name="Markowitz V."/>
            <person name="Hugenholtz P."/>
            <person name="Kyrpides N.C."/>
            <person name="Klenk H.P."/>
            <person name="Lapidus A."/>
        </authorList>
    </citation>
    <scope>NUCLEOTIDE SEQUENCE [LARGE SCALE GENOMIC DNA]</scope>
    <source>
        <strain evidence="2">DSM 14237 / IC166 / ACAM 630</strain>
    </source>
</reference>
<dbReference type="PANTHER" id="PTHR35609">
    <property type="entry name" value="MACRO DOMAIN-CONTAINING PROTEIN"/>
    <property type="match status" value="1"/>
</dbReference>
<dbReference type="HOGENOM" id="CLU_033483_0_0_10"/>
<dbReference type="EMBL" id="CP002453">
    <property type="protein sequence ID" value="ADV51143.1"/>
    <property type="molecule type" value="Genomic_DNA"/>
</dbReference>
<dbReference type="PANTHER" id="PTHR35609:SF1">
    <property type="entry name" value="MACRO DOMAIN-CONTAINING PROTEIN"/>
    <property type="match status" value="1"/>
</dbReference>
<dbReference type="Proteomes" id="UP000008634">
    <property type="component" value="Chromosome"/>
</dbReference>
<gene>
    <name evidence="1" type="ordered locus">Celal_3899</name>
</gene>
<name>E6XC90_CELAD</name>
<dbReference type="eggNOG" id="ENOG502Z8FE">
    <property type="taxonomic scope" value="Bacteria"/>
</dbReference>
<dbReference type="OrthoDB" id="1452819at2"/>
<dbReference type="STRING" id="688270.Celal_3899"/>
<organism evidence="1 2">
    <name type="scientific">Cellulophaga algicola (strain DSM 14237 / IC166 / ACAM 630)</name>
    <dbReference type="NCBI Taxonomy" id="688270"/>
    <lineage>
        <taxon>Bacteria</taxon>
        <taxon>Pseudomonadati</taxon>
        <taxon>Bacteroidota</taxon>
        <taxon>Flavobacteriia</taxon>
        <taxon>Flavobacteriales</taxon>
        <taxon>Flavobacteriaceae</taxon>
        <taxon>Cellulophaga</taxon>
    </lineage>
</organism>
<keyword evidence="2" id="KW-1185">Reference proteome</keyword>
<sequence length="330" mass="36874">MWFEKLTGFKEISHENVQNNIHIDEQTLVSTRNGKSYQFGALEIVSLEELRIQCEGPAVLGTLKISEIVADIQDLHCDLNNNHALFQAASQFNLLEMVDPFVTPEKGIAIYENDFTQGPACAIACGAGTIYRNYFLPIANALGQTSSNQIDCLDAIGKELNNEQLHLWEMKNGYALVHQNGLLAINKQLSHLNNSERERLKGKLKVGIQWNTEVTLIDENQIVSQVYCSALPVAYSQIDFFYWENFARIILEATYEASLCAAKINMEKGKSNKVFLTLVGGGAFGNDINWIIESLINAIEKFKNTPLDVQVVSYGNSNTELKKAIAKYNS</sequence>
<dbReference type="AlphaFoldDB" id="E6XC90"/>
<dbReference type="RefSeq" id="WP_013552592.1">
    <property type="nucleotide sequence ID" value="NC_014934.1"/>
</dbReference>
<evidence type="ECO:0000313" key="1">
    <source>
        <dbReference type="EMBL" id="ADV51143.1"/>
    </source>
</evidence>
<dbReference type="KEGG" id="cao:Celal_3899"/>
<accession>E6XC90</accession>
<protein>
    <submittedName>
        <fullName evidence="1">Uncharacterized protein</fullName>
    </submittedName>
</protein>
<evidence type="ECO:0000313" key="2">
    <source>
        <dbReference type="Proteomes" id="UP000008634"/>
    </source>
</evidence>